<dbReference type="EMBL" id="CP089983">
    <property type="protein sequence ID" value="WXB08272.1"/>
    <property type="molecule type" value="Genomic_DNA"/>
</dbReference>
<dbReference type="InterPro" id="IPR027843">
    <property type="entry name" value="DUF4440"/>
</dbReference>
<sequence length="131" mass="14446">MNTDDVAQLLEIVQLGLIAFRNTEPALLEAFLAPEAIFRTVGEPDIDREAFLDWVRSPPAIVVSNEGVGFEARVFGDVGIVTGITHTTLRVDSQEMVASMGVTEVFERREGRWQIVYCYNVPLGQAPAAPR</sequence>
<evidence type="ECO:0000313" key="3">
    <source>
        <dbReference type="Proteomes" id="UP001374803"/>
    </source>
</evidence>
<gene>
    <name evidence="2" type="ORF">LVJ94_13630</name>
</gene>
<dbReference type="SUPFAM" id="SSF54427">
    <property type="entry name" value="NTF2-like"/>
    <property type="match status" value="1"/>
</dbReference>
<keyword evidence="3" id="KW-1185">Reference proteome</keyword>
<accession>A0ABZ2LBI3</accession>
<dbReference type="InterPro" id="IPR032710">
    <property type="entry name" value="NTF2-like_dom_sf"/>
</dbReference>
<dbReference type="Gene3D" id="3.10.450.50">
    <property type="match status" value="1"/>
</dbReference>
<evidence type="ECO:0000313" key="2">
    <source>
        <dbReference type="EMBL" id="WXB08272.1"/>
    </source>
</evidence>
<organism evidence="2 3">
    <name type="scientific">Pendulispora rubella</name>
    <dbReference type="NCBI Taxonomy" id="2741070"/>
    <lineage>
        <taxon>Bacteria</taxon>
        <taxon>Pseudomonadati</taxon>
        <taxon>Myxococcota</taxon>
        <taxon>Myxococcia</taxon>
        <taxon>Myxococcales</taxon>
        <taxon>Sorangiineae</taxon>
        <taxon>Pendulisporaceae</taxon>
        <taxon>Pendulispora</taxon>
    </lineage>
</organism>
<name>A0ABZ2LBI3_9BACT</name>
<proteinExistence type="predicted"/>
<dbReference type="Pfam" id="PF14534">
    <property type="entry name" value="DUF4440"/>
    <property type="match status" value="1"/>
</dbReference>
<dbReference type="Proteomes" id="UP001374803">
    <property type="component" value="Chromosome"/>
</dbReference>
<reference evidence="2" key="1">
    <citation type="submission" date="2021-12" db="EMBL/GenBank/DDBJ databases">
        <title>Discovery of the Pendulisporaceae a myxobacterial family with distinct sporulation behavior and unique specialized metabolism.</title>
        <authorList>
            <person name="Garcia R."/>
            <person name="Popoff A."/>
            <person name="Bader C.D."/>
            <person name="Loehr J."/>
            <person name="Walesch S."/>
            <person name="Walt C."/>
            <person name="Boldt J."/>
            <person name="Bunk B."/>
            <person name="Haeckl F.J.F.P.J."/>
            <person name="Gunesch A.P."/>
            <person name="Birkelbach J."/>
            <person name="Nuebel U."/>
            <person name="Pietschmann T."/>
            <person name="Bach T."/>
            <person name="Mueller R."/>
        </authorList>
    </citation>
    <scope>NUCLEOTIDE SEQUENCE</scope>
    <source>
        <strain evidence="2">MSr11367</strain>
    </source>
</reference>
<evidence type="ECO:0000259" key="1">
    <source>
        <dbReference type="Pfam" id="PF14534"/>
    </source>
</evidence>
<protein>
    <submittedName>
        <fullName evidence="2">Nuclear transport factor 2 family protein</fullName>
    </submittedName>
</protein>
<dbReference type="RefSeq" id="WP_394837947.1">
    <property type="nucleotide sequence ID" value="NZ_CP089929.1"/>
</dbReference>
<feature type="domain" description="DUF4440" evidence="1">
    <location>
        <begin position="12"/>
        <end position="115"/>
    </location>
</feature>